<proteinExistence type="predicted"/>
<reference evidence="1" key="1">
    <citation type="submission" date="2020-05" db="EMBL/GenBank/DDBJ databases">
        <authorList>
            <person name="Chiriac C."/>
            <person name="Salcher M."/>
            <person name="Ghai R."/>
            <person name="Kavagutti S V."/>
        </authorList>
    </citation>
    <scope>NUCLEOTIDE SEQUENCE</scope>
</reference>
<dbReference type="EMBL" id="LR798227">
    <property type="protein sequence ID" value="CAB5206989.1"/>
    <property type="molecule type" value="Genomic_DNA"/>
</dbReference>
<protein>
    <submittedName>
        <fullName evidence="1">Uncharacterized protein</fullName>
    </submittedName>
</protein>
<gene>
    <name evidence="1" type="ORF">UFOVP180_7</name>
</gene>
<organism evidence="1">
    <name type="scientific">uncultured Caudovirales phage</name>
    <dbReference type="NCBI Taxonomy" id="2100421"/>
    <lineage>
        <taxon>Viruses</taxon>
        <taxon>Duplodnaviria</taxon>
        <taxon>Heunggongvirae</taxon>
        <taxon>Uroviricota</taxon>
        <taxon>Caudoviricetes</taxon>
        <taxon>Peduoviridae</taxon>
        <taxon>Maltschvirus</taxon>
        <taxon>Maltschvirus maltsch</taxon>
    </lineage>
</organism>
<sequence>MIIKDELTEAFNAKPRVNINNIKTMTPAQLDNVKGYGSQAENLLNNKDFALFVHHFKFEMADELSAVSGHTVDDNCKRVSIAHNIAGVDRFVAMLQRAVFYKNKVVVSQQSPTDNKEI</sequence>
<evidence type="ECO:0000313" key="1">
    <source>
        <dbReference type="EMBL" id="CAB5206989.1"/>
    </source>
</evidence>
<name>A0A6J7WDA3_9CAUD</name>
<accession>A0A6J7WDA3</accession>